<proteinExistence type="predicted"/>
<reference evidence="1 2" key="1">
    <citation type="submission" date="2020-04" db="EMBL/GenBank/DDBJ databases">
        <title>Genome sequencing of novel species.</title>
        <authorList>
            <person name="Heo J."/>
            <person name="Kim S.-J."/>
            <person name="Kim J.-S."/>
            <person name="Hong S.-B."/>
            <person name="Kwon S.-W."/>
        </authorList>
    </citation>
    <scope>NUCLEOTIDE SEQUENCE [LARGE SCALE GENOMIC DNA]</scope>
    <source>
        <strain evidence="1 2">GN2-R2</strain>
    </source>
</reference>
<dbReference type="AlphaFoldDB" id="A0A7Z2VZS4"/>
<dbReference type="PANTHER" id="PTHR21174:SF0">
    <property type="entry name" value="HD PHOSPHOHYDROLASE FAMILY PROTEIN-RELATED"/>
    <property type="match status" value="1"/>
</dbReference>
<sequence length="212" mass="24426">MMDRTTRWQQTWQQLGMPLPPQDVFEALLAGYREPRRHYHTLQHLDECFANFDRLVDEGPHPGEIALALWYHDAVYDAQRNDNEARSSEMARDCLRAAGAGAAVIDRVDALIMSTRHHVPEGDPDRAVLIDVDLAILGSTPERFAEYERQIRAEYAHVPDALYREKRREVLEGYLGRSRIFATQRFHDAYEEKARENLRASLRASTIPQQAA</sequence>
<dbReference type="KEGG" id="mfy:HH212_22395"/>
<dbReference type="Proteomes" id="UP000502415">
    <property type="component" value="Chromosome"/>
</dbReference>
<evidence type="ECO:0000313" key="2">
    <source>
        <dbReference type="Proteomes" id="UP000502415"/>
    </source>
</evidence>
<dbReference type="PANTHER" id="PTHR21174">
    <property type="match status" value="1"/>
</dbReference>
<evidence type="ECO:0000313" key="1">
    <source>
        <dbReference type="EMBL" id="QJE02432.1"/>
    </source>
</evidence>
<protein>
    <recommendedName>
        <fullName evidence="3">N-methyl-D-aspartate receptor NMDAR2C subunit</fullName>
    </recommendedName>
</protein>
<keyword evidence="2" id="KW-1185">Reference proteome</keyword>
<dbReference type="PIRSF" id="PIRSF035170">
    <property type="entry name" value="HD_phosphohydro"/>
    <property type="match status" value="1"/>
</dbReference>
<name>A0A7Z2VZS4_9BURK</name>
<dbReference type="RefSeq" id="WP_170204519.1">
    <property type="nucleotide sequence ID" value="NZ_CP051685.1"/>
</dbReference>
<dbReference type="SUPFAM" id="SSF109604">
    <property type="entry name" value="HD-domain/PDEase-like"/>
    <property type="match status" value="1"/>
</dbReference>
<accession>A0A7Z2VZS4</accession>
<dbReference type="Gene3D" id="1.10.3210.10">
    <property type="entry name" value="Hypothetical protein af1432"/>
    <property type="match status" value="1"/>
</dbReference>
<dbReference type="EMBL" id="CP051685">
    <property type="protein sequence ID" value="QJE02432.1"/>
    <property type="molecule type" value="Genomic_DNA"/>
</dbReference>
<evidence type="ECO:0008006" key="3">
    <source>
        <dbReference type="Google" id="ProtNLM"/>
    </source>
</evidence>
<organism evidence="1 2">
    <name type="scientific">Massilia forsythiae</name>
    <dbReference type="NCBI Taxonomy" id="2728020"/>
    <lineage>
        <taxon>Bacteria</taxon>
        <taxon>Pseudomonadati</taxon>
        <taxon>Pseudomonadota</taxon>
        <taxon>Betaproteobacteria</taxon>
        <taxon>Burkholderiales</taxon>
        <taxon>Oxalobacteraceae</taxon>
        <taxon>Telluria group</taxon>
        <taxon>Massilia</taxon>
    </lineage>
</organism>
<gene>
    <name evidence="1" type="ORF">HH212_22395</name>
</gene>
<dbReference type="InterPro" id="IPR009218">
    <property type="entry name" value="HD_phosphohydro"/>
</dbReference>